<evidence type="ECO:0000256" key="2">
    <source>
        <dbReference type="ARBA" id="ARBA00007005"/>
    </source>
</evidence>
<feature type="domain" description="3-hydroxyacyl-CoA dehydrogenase NAD binding" evidence="12">
    <location>
        <begin position="319"/>
        <end position="497"/>
    </location>
</feature>
<comment type="caution">
    <text evidence="13">The sequence shown here is derived from an EMBL/GenBank/DDBJ whole genome shotgun (WGS) entry which is preliminary data.</text>
</comment>
<accession>A0ABV2A9F2</accession>
<dbReference type="PANTHER" id="PTHR43612:SF3">
    <property type="entry name" value="TRIFUNCTIONAL ENZYME SUBUNIT ALPHA, MITOCHONDRIAL"/>
    <property type="match status" value="1"/>
</dbReference>
<dbReference type="EMBL" id="JBEPIJ010000007">
    <property type="protein sequence ID" value="MES0873875.1"/>
    <property type="molecule type" value="Genomic_DNA"/>
</dbReference>
<comment type="catalytic activity">
    <reaction evidence="10">
        <text>a (3S)-3-hydroxyacyl-CoA + NAD(+) = a 3-oxoacyl-CoA + NADH + H(+)</text>
        <dbReference type="Rhea" id="RHEA:22432"/>
        <dbReference type="ChEBI" id="CHEBI:15378"/>
        <dbReference type="ChEBI" id="CHEBI:57318"/>
        <dbReference type="ChEBI" id="CHEBI:57540"/>
        <dbReference type="ChEBI" id="CHEBI:57945"/>
        <dbReference type="ChEBI" id="CHEBI:90726"/>
        <dbReference type="EC" id="1.1.1.35"/>
    </reaction>
</comment>
<gene>
    <name evidence="13" type="ORF">ABSH63_07665</name>
</gene>
<dbReference type="Proteomes" id="UP001465331">
    <property type="component" value="Unassembled WGS sequence"/>
</dbReference>
<comment type="pathway">
    <text evidence="1">Lipid metabolism; fatty acid beta-oxidation.</text>
</comment>
<keyword evidence="8" id="KW-0456">Lyase</keyword>
<evidence type="ECO:0000256" key="4">
    <source>
        <dbReference type="ARBA" id="ARBA00022963"/>
    </source>
</evidence>
<dbReference type="Pfam" id="PF00725">
    <property type="entry name" value="3HCDH"/>
    <property type="match status" value="1"/>
</dbReference>
<dbReference type="SUPFAM" id="SSF51735">
    <property type="entry name" value="NAD(P)-binding Rossmann-fold domains"/>
    <property type="match status" value="1"/>
</dbReference>
<name>A0ABV2A9F2_9GAMM</name>
<organism evidence="13 14">
    <name type="scientific">Sinimarinibacterium thermocellulolyticum</name>
    <dbReference type="NCBI Taxonomy" id="3170016"/>
    <lineage>
        <taxon>Bacteria</taxon>
        <taxon>Pseudomonadati</taxon>
        <taxon>Pseudomonadota</taxon>
        <taxon>Gammaproteobacteria</taxon>
        <taxon>Nevskiales</taxon>
        <taxon>Nevskiaceae</taxon>
        <taxon>Sinimarinibacterium</taxon>
    </lineage>
</organism>
<dbReference type="PANTHER" id="PTHR43612">
    <property type="entry name" value="TRIFUNCTIONAL ENZYME SUBUNIT ALPHA"/>
    <property type="match status" value="1"/>
</dbReference>
<evidence type="ECO:0000259" key="11">
    <source>
        <dbReference type="Pfam" id="PF00725"/>
    </source>
</evidence>
<keyword evidence="6" id="KW-0520">NAD</keyword>
<dbReference type="RefSeq" id="WP_352888751.1">
    <property type="nucleotide sequence ID" value="NZ_JBEPIJ010000007.1"/>
</dbReference>
<dbReference type="InterPro" id="IPR008927">
    <property type="entry name" value="6-PGluconate_DH-like_C_sf"/>
</dbReference>
<dbReference type="InterPro" id="IPR036291">
    <property type="entry name" value="NAD(P)-bd_dom_sf"/>
</dbReference>
<evidence type="ECO:0000313" key="13">
    <source>
        <dbReference type="EMBL" id="MES0873875.1"/>
    </source>
</evidence>
<keyword evidence="3" id="KW-0276">Fatty acid metabolism</keyword>
<protein>
    <submittedName>
        <fullName evidence="13">3-hydroxyacyl-CoA dehydrogenase NAD-binding domain-containing protein</fullName>
    </submittedName>
</protein>
<sequence length="723" mass="77207">MTTLKFDLDAQGIATLTIDVPDRGMNVITPELTQELAAAVERVASDAAIKGAIITSGKPGAFVAGADLKDLVTAFDKGIDTVEASKSSFELSALFRRIETCGKPFAAAINGLALGGGFELCLACHYRVLADDPKAVVGLPEVQVGLLPGAGGTQRLPRLIGIINALPLLLQRSHVKPAEALKLGIVHAIAPAAEVAAKAREWLLASPSAEQPWDSKKFRVPGGAGPLAAHAMQSFGAGNALTLANTQGNYPAPHAILSCVFEGTQVPIGTGLRIESKYFGKLLSGAVARNLIRTMFINKGAADKLANRPKNVPKSKVSKLGVLGAGMMGAGIAHVSAKVGIEVVLLDTTQEQADKGKAGIAAKQAKDLKKGKTTQDKVDAILNRIKATADYADLEGCDLIVEAVFENRAIKAEVTDKAEAVIPQTAIFGSNTSTLPITDLATASKRPRQFIGIHFFSPVEKMPLVEIILGEQTSSETLARTLDYVAQIKKTPIVVRDFPGFFTSRVFGTFCAEGQKMLLDGIAPALIENGAKMAGFPVGPLAVSDEVTMFLQQSIYKQQEADNLPEKYRGKVGRPVIDKMVDELKRPGRRFGAGFYDYPQGQPKKLWPGLKQAFPPKAEQPDVSEIKARLLTIMALETARCFEEGVIATPIDADIGSILGIGFPAWTGGTLSYIDTMGIRAFVDECQRLAKTWGPRFEPSDWLLARAHKNEAFYPRSAETETA</sequence>
<dbReference type="Pfam" id="PF02737">
    <property type="entry name" value="3HCDH_N"/>
    <property type="match status" value="1"/>
</dbReference>
<evidence type="ECO:0000256" key="3">
    <source>
        <dbReference type="ARBA" id="ARBA00022832"/>
    </source>
</evidence>
<dbReference type="InterPro" id="IPR050136">
    <property type="entry name" value="FA_oxidation_alpha_subunit"/>
</dbReference>
<evidence type="ECO:0000256" key="6">
    <source>
        <dbReference type="ARBA" id="ARBA00023027"/>
    </source>
</evidence>
<dbReference type="CDD" id="cd06558">
    <property type="entry name" value="crotonase-like"/>
    <property type="match status" value="1"/>
</dbReference>
<evidence type="ECO:0000256" key="8">
    <source>
        <dbReference type="ARBA" id="ARBA00023239"/>
    </source>
</evidence>
<keyword evidence="5" id="KW-0560">Oxidoreductase</keyword>
<dbReference type="InterPro" id="IPR001753">
    <property type="entry name" value="Enoyl-CoA_hydra/iso"/>
</dbReference>
<dbReference type="Gene3D" id="1.10.1040.50">
    <property type="match status" value="1"/>
</dbReference>
<dbReference type="InterPro" id="IPR006108">
    <property type="entry name" value="3HC_DH_C"/>
</dbReference>
<proteinExistence type="inferred from homology"/>
<keyword evidence="7" id="KW-0443">Lipid metabolism</keyword>
<keyword evidence="9" id="KW-0511">Multifunctional enzyme</keyword>
<dbReference type="SUPFAM" id="SSF48179">
    <property type="entry name" value="6-phosphogluconate dehydrogenase C-terminal domain-like"/>
    <property type="match status" value="2"/>
</dbReference>
<keyword evidence="4" id="KW-0442">Lipid degradation</keyword>
<keyword evidence="14" id="KW-1185">Reference proteome</keyword>
<evidence type="ECO:0000256" key="7">
    <source>
        <dbReference type="ARBA" id="ARBA00023098"/>
    </source>
</evidence>
<dbReference type="SUPFAM" id="SSF52096">
    <property type="entry name" value="ClpP/crotonase"/>
    <property type="match status" value="1"/>
</dbReference>
<evidence type="ECO:0000256" key="1">
    <source>
        <dbReference type="ARBA" id="ARBA00005005"/>
    </source>
</evidence>
<dbReference type="Gene3D" id="3.90.226.10">
    <property type="entry name" value="2-enoyl-CoA Hydratase, Chain A, domain 1"/>
    <property type="match status" value="1"/>
</dbReference>
<evidence type="ECO:0000256" key="9">
    <source>
        <dbReference type="ARBA" id="ARBA00023268"/>
    </source>
</evidence>
<evidence type="ECO:0000256" key="5">
    <source>
        <dbReference type="ARBA" id="ARBA00023002"/>
    </source>
</evidence>
<dbReference type="Pfam" id="PF00378">
    <property type="entry name" value="ECH_1"/>
    <property type="match status" value="1"/>
</dbReference>
<dbReference type="Gene3D" id="3.40.50.720">
    <property type="entry name" value="NAD(P)-binding Rossmann-like Domain"/>
    <property type="match status" value="1"/>
</dbReference>
<evidence type="ECO:0000256" key="10">
    <source>
        <dbReference type="ARBA" id="ARBA00049556"/>
    </source>
</evidence>
<evidence type="ECO:0000259" key="12">
    <source>
        <dbReference type="Pfam" id="PF02737"/>
    </source>
</evidence>
<reference evidence="13 14" key="1">
    <citation type="submission" date="2024-06" db="EMBL/GenBank/DDBJ databases">
        <authorList>
            <person name="Li Z."/>
            <person name="Jiang Y."/>
        </authorList>
    </citation>
    <scope>NUCLEOTIDE SEQUENCE [LARGE SCALE GENOMIC DNA]</scope>
    <source>
        <strain evidence="13 14">HSW-8</strain>
    </source>
</reference>
<comment type="similarity">
    <text evidence="2">In the central section; belongs to the 3-hydroxyacyl-CoA dehydrogenase family.</text>
</comment>
<feature type="domain" description="3-hydroxyacyl-CoA dehydrogenase C-terminal" evidence="11">
    <location>
        <begin position="500"/>
        <end position="598"/>
    </location>
</feature>
<dbReference type="InterPro" id="IPR029045">
    <property type="entry name" value="ClpP/crotonase-like_dom_sf"/>
</dbReference>
<evidence type="ECO:0000313" key="14">
    <source>
        <dbReference type="Proteomes" id="UP001465331"/>
    </source>
</evidence>
<dbReference type="InterPro" id="IPR006176">
    <property type="entry name" value="3-OHacyl-CoA_DH_NAD-bd"/>
</dbReference>